<evidence type="ECO:0000256" key="5">
    <source>
        <dbReference type="ARBA" id="ARBA00022989"/>
    </source>
</evidence>
<accession>A0ABD3MTV3</accession>
<evidence type="ECO:0000256" key="2">
    <source>
        <dbReference type="ARBA" id="ARBA00006462"/>
    </source>
</evidence>
<evidence type="ECO:0008006" key="11">
    <source>
        <dbReference type="Google" id="ProtNLM"/>
    </source>
</evidence>
<evidence type="ECO:0000256" key="6">
    <source>
        <dbReference type="ARBA" id="ARBA00023136"/>
    </source>
</evidence>
<evidence type="ECO:0000256" key="4">
    <source>
        <dbReference type="ARBA" id="ARBA00022968"/>
    </source>
</evidence>
<gene>
    <name evidence="9" type="ORF">ACHAWU_005678</name>
</gene>
<evidence type="ECO:0000313" key="10">
    <source>
        <dbReference type="Proteomes" id="UP001530293"/>
    </source>
</evidence>
<keyword evidence="10" id="KW-1185">Reference proteome</keyword>
<evidence type="ECO:0000256" key="7">
    <source>
        <dbReference type="SAM" id="MobiDB-lite"/>
    </source>
</evidence>
<dbReference type="AlphaFoldDB" id="A0ABD3MTV3"/>
<keyword evidence="4" id="KW-0735">Signal-anchor</keyword>
<dbReference type="GO" id="GO:0016020">
    <property type="term" value="C:membrane"/>
    <property type="evidence" value="ECO:0007669"/>
    <property type="project" value="UniProtKB-SubCell"/>
</dbReference>
<protein>
    <recommendedName>
        <fullName evidence="11">Hexosyltransferase</fullName>
    </recommendedName>
</protein>
<name>A0ABD3MTV3_9STRA</name>
<keyword evidence="6 8" id="KW-0472">Membrane</keyword>
<reference evidence="9 10" key="1">
    <citation type="submission" date="2024-10" db="EMBL/GenBank/DDBJ databases">
        <title>Updated reference genomes for cyclostephanoid diatoms.</title>
        <authorList>
            <person name="Roberts W.R."/>
            <person name="Alverson A.J."/>
        </authorList>
    </citation>
    <scope>NUCLEOTIDE SEQUENCE [LARGE SCALE GENOMIC DNA]</scope>
    <source>
        <strain evidence="9 10">AJA232-27</strain>
    </source>
</reference>
<keyword evidence="3 8" id="KW-0812">Transmembrane</keyword>
<keyword evidence="5 8" id="KW-1133">Transmembrane helix</keyword>
<comment type="caution">
    <text evidence="9">The sequence shown here is derived from an EMBL/GenBank/DDBJ whole genome shotgun (WGS) entry which is preliminary data.</text>
</comment>
<dbReference type="EMBL" id="JALLBG020000087">
    <property type="protein sequence ID" value="KAL3766286.1"/>
    <property type="molecule type" value="Genomic_DNA"/>
</dbReference>
<sequence length="437" mass="50142">MANASASSSSSGPVLRRNNFIASSHQRRNNNGSVLRIFFLTLIALVVALSALAVHLSLRVTARQSSSTLSSSSSSSSSLLHPPPAADGMHENTRIDTGSSSITQDRVYCMIPFIWNPEIYNAIMETWGKRCDTINFLADSIVGGQLEGDKILDDPTNGYKPYYDYPEGTFPSNVVFINMTRSWFDCENDSDDEGGKSGEVKKVCRHIWEKMWRSWVYVEEHHLDQAEWFCKVDYDTYFFPDNLKYFVRHKNWNPYTEYHYFGHLIQHRTRKDAPMIVGAAVCWSRKTLDDIADVYRTMPKGSKRGERGRCEDRAHATEEVTTSQCLREHLNVTAYAARDEELREYITIDDYARVLTWNRTEQGEWWFWRGKPQGAGDMENAIAIRPIGLHKYKKPDQIRELEETFFGPADSKVISRLKPVAKTYVKKVRKAMGVDEL</sequence>
<dbReference type="PANTHER" id="PTHR23033">
    <property type="entry name" value="BETA1,3-GALACTOSYLTRANSFERASE"/>
    <property type="match status" value="1"/>
</dbReference>
<evidence type="ECO:0000256" key="1">
    <source>
        <dbReference type="ARBA" id="ARBA00004606"/>
    </source>
</evidence>
<evidence type="ECO:0000313" key="9">
    <source>
        <dbReference type="EMBL" id="KAL3766286.1"/>
    </source>
</evidence>
<dbReference type="Gene3D" id="3.90.550.50">
    <property type="match status" value="1"/>
</dbReference>
<dbReference type="PANTHER" id="PTHR23033:SF14">
    <property type="entry name" value="GLYCOPROTEIN-N-ACETYLGALACTOSAMINE 3-BETA-GALACTOSYLTRANSFERASE 1-RELATED"/>
    <property type="match status" value="1"/>
</dbReference>
<comment type="similarity">
    <text evidence="2">Belongs to the glycosyltransferase 31 family. Beta3-Gal-T subfamily.</text>
</comment>
<dbReference type="InterPro" id="IPR026050">
    <property type="entry name" value="C1GALT1/C1GALT1_chp1"/>
</dbReference>
<feature type="compositionally biased region" description="Low complexity" evidence="7">
    <location>
        <begin position="67"/>
        <end position="80"/>
    </location>
</feature>
<feature type="region of interest" description="Disordered" evidence="7">
    <location>
        <begin position="67"/>
        <end position="98"/>
    </location>
</feature>
<evidence type="ECO:0000256" key="8">
    <source>
        <dbReference type="SAM" id="Phobius"/>
    </source>
</evidence>
<dbReference type="Proteomes" id="UP001530293">
    <property type="component" value="Unassembled WGS sequence"/>
</dbReference>
<feature type="transmembrane region" description="Helical" evidence="8">
    <location>
        <begin position="37"/>
        <end position="58"/>
    </location>
</feature>
<organism evidence="9 10">
    <name type="scientific">Discostella pseudostelligera</name>
    <dbReference type="NCBI Taxonomy" id="259834"/>
    <lineage>
        <taxon>Eukaryota</taxon>
        <taxon>Sar</taxon>
        <taxon>Stramenopiles</taxon>
        <taxon>Ochrophyta</taxon>
        <taxon>Bacillariophyta</taxon>
        <taxon>Coscinodiscophyceae</taxon>
        <taxon>Thalassiosirophycidae</taxon>
        <taxon>Stephanodiscales</taxon>
        <taxon>Stephanodiscaceae</taxon>
        <taxon>Discostella</taxon>
    </lineage>
</organism>
<proteinExistence type="inferred from homology"/>
<comment type="subcellular location">
    <subcellularLocation>
        <location evidence="1">Membrane</location>
        <topology evidence="1">Single-pass type II membrane protein</topology>
    </subcellularLocation>
</comment>
<evidence type="ECO:0000256" key="3">
    <source>
        <dbReference type="ARBA" id="ARBA00022692"/>
    </source>
</evidence>